<dbReference type="InterPro" id="IPR007956">
    <property type="entry name" value="Malonyl_CoA_deC_C"/>
</dbReference>
<protein>
    <recommendedName>
        <fullName evidence="17">Malonyl-CoA decarboxylase, mitochondrial</fullName>
        <ecNumber evidence="16">4.1.1.9</ecNumber>
    </recommendedName>
</protein>
<evidence type="ECO:0000256" key="9">
    <source>
        <dbReference type="ARBA" id="ARBA00023098"/>
    </source>
</evidence>
<dbReference type="OrthoDB" id="426718at2759"/>
<keyword evidence="8" id="KW-0809">Transit peptide</keyword>
<gene>
    <name evidence="20" type="ORF">AMELA_G00039720</name>
</gene>
<dbReference type="InterPro" id="IPR038917">
    <property type="entry name" value="Malonyl_CoA_deC"/>
</dbReference>
<comment type="caution">
    <text evidence="20">The sequence shown here is derived from an EMBL/GenBank/DDBJ whole genome shotgun (WGS) entry which is preliminary data.</text>
</comment>
<comment type="catalytic activity">
    <reaction evidence="14">
        <text>malonyl-CoA + H(+) = acetyl-CoA + CO2</text>
        <dbReference type="Rhea" id="RHEA:18781"/>
        <dbReference type="ChEBI" id="CHEBI:15378"/>
        <dbReference type="ChEBI" id="CHEBI:16526"/>
        <dbReference type="ChEBI" id="CHEBI:57288"/>
        <dbReference type="ChEBI" id="CHEBI:57384"/>
        <dbReference type="EC" id="4.1.1.9"/>
    </reaction>
    <physiologicalReaction direction="left-to-right" evidence="14">
        <dbReference type="Rhea" id="RHEA:18782"/>
    </physiologicalReaction>
</comment>
<accession>A0A7J6B9B2</accession>
<dbReference type="Pfam" id="PF05292">
    <property type="entry name" value="MCD"/>
    <property type="match status" value="1"/>
</dbReference>
<keyword evidence="12" id="KW-0275">Fatty acid biosynthesis</keyword>
<keyword evidence="10" id="KW-0496">Mitochondrion</keyword>
<keyword evidence="9" id="KW-0443">Lipid metabolism</keyword>
<dbReference type="FunFam" id="1.20.140.90:FF:000001">
    <property type="entry name" value="Malonyl-CoA decarboxylase, mitochondrial"/>
    <property type="match status" value="1"/>
</dbReference>
<evidence type="ECO:0000313" key="21">
    <source>
        <dbReference type="Proteomes" id="UP000593565"/>
    </source>
</evidence>
<evidence type="ECO:0000256" key="17">
    <source>
        <dbReference type="ARBA" id="ARBA00072063"/>
    </source>
</evidence>
<dbReference type="InterPro" id="IPR042303">
    <property type="entry name" value="Malonyl_CoA_deC_C_sf"/>
</dbReference>
<dbReference type="GO" id="GO:0005782">
    <property type="term" value="C:peroxisomal matrix"/>
    <property type="evidence" value="ECO:0007669"/>
    <property type="project" value="TreeGrafter"/>
</dbReference>
<dbReference type="Gene3D" id="3.40.630.150">
    <property type="entry name" value="Malonyl-CoA decarboxylase, catalytic domain"/>
    <property type="match status" value="1"/>
</dbReference>
<comment type="subcellular location">
    <subcellularLocation>
        <location evidence="3">Cytoplasm</location>
    </subcellularLocation>
    <subcellularLocation>
        <location evidence="1">Mitochondrion</location>
    </subcellularLocation>
    <subcellularLocation>
        <location evidence="2">Peroxisome</location>
    </subcellularLocation>
</comment>
<evidence type="ECO:0000256" key="1">
    <source>
        <dbReference type="ARBA" id="ARBA00004173"/>
    </source>
</evidence>
<keyword evidence="4" id="KW-0963">Cytoplasm</keyword>
<dbReference type="FunFam" id="3.40.630.150:FF:000001">
    <property type="entry name" value="Malonyl-CoA decarboxylase, mitochondrial"/>
    <property type="match status" value="1"/>
</dbReference>
<dbReference type="EC" id="4.1.1.9" evidence="16"/>
<evidence type="ECO:0000256" key="6">
    <source>
        <dbReference type="ARBA" id="ARBA00022793"/>
    </source>
</evidence>
<dbReference type="Proteomes" id="UP000593565">
    <property type="component" value="Unassembled WGS sequence"/>
</dbReference>
<dbReference type="GO" id="GO:0050080">
    <property type="term" value="F:malonyl-CoA decarboxylase activity"/>
    <property type="evidence" value="ECO:0007669"/>
    <property type="project" value="UniProtKB-EC"/>
</dbReference>
<keyword evidence="13" id="KW-0456">Lyase</keyword>
<evidence type="ECO:0000256" key="10">
    <source>
        <dbReference type="ARBA" id="ARBA00023128"/>
    </source>
</evidence>
<dbReference type="GO" id="GO:0005759">
    <property type="term" value="C:mitochondrial matrix"/>
    <property type="evidence" value="ECO:0007669"/>
    <property type="project" value="TreeGrafter"/>
</dbReference>
<evidence type="ECO:0000256" key="15">
    <source>
        <dbReference type="ARBA" id="ARBA00060678"/>
    </source>
</evidence>
<keyword evidence="6" id="KW-0210">Decarboxylase</keyword>
<evidence type="ECO:0000256" key="14">
    <source>
        <dbReference type="ARBA" id="ARBA00051499"/>
    </source>
</evidence>
<dbReference type="EMBL" id="JAAGNN010000003">
    <property type="protein sequence ID" value="KAF4091654.1"/>
    <property type="molecule type" value="Genomic_DNA"/>
</dbReference>
<organism evidence="20 21">
    <name type="scientific">Ameiurus melas</name>
    <name type="common">Black bullhead</name>
    <name type="synonym">Silurus melas</name>
    <dbReference type="NCBI Taxonomy" id="219545"/>
    <lineage>
        <taxon>Eukaryota</taxon>
        <taxon>Metazoa</taxon>
        <taxon>Chordata</taxon>
        <taxon>Craniata</taxon>
        <taxon>Vertebrata</taxon>
        <taxon>Euteleostomi</taxon>
        <taxon>Actinopterygii</taxon>
        <taxon>Neopterygii</taxon>
        <taxon>Teleostei</taxon>
        <taxon>Ostariophysi</taxon>
        <taxon>Siluriformes</taxon>
        <taxon>Ictaluridae</taxon>
        <taxon>Ameiurus</taxon>
    </lineage>
</organism>
<sequence length="512" mass="58756">MISLRLIVCTFSRTWRHRCVSESVQSFRLWTCRSCSSVAGHNNNNNHRHHHHKDMRVMEEMLRRTVVPLPNYETRDKSPPPPDSNSLDFMHFYRNLGKEQRLVFLEILSREYGVDHRGASEMARKLVDIQSRDLATILQAEDRLRYSLTPRYRHLLNHVSKVDGGVKFLVDLRAEVLDFTSKVTDSPHLRDLNSTLKSLLSEWFSVGLLRLERITWQSPCELLQKISQYEAVHPVRNWTDIKRRVGPYRRCYSFTHASMSGEPLVVLHVALTQDISDNIQSIVREFTTLDAVEEVEKINTAIFYSISSTQAGLQGVDLGNYLIKRVVRELQSEFPHMAQFSSLSPIPGFTSWLQGFLAQYRKDGRVTELLSEHEWSEVEEATGAVSGAAALDGLRSLLASGDWHHSERLARALEPVLMRLCAWYLYGEKRRGYALNPVANFHLQNGATLWRLNWNADTSPRGIANSCGIMVNYRYFLQETGINSKAYLHNKVITASEQVLSLVAQFQKNSKL</sequence>
<dbReference type="GO" id="GO:0046320">
    <property type="term" value="P:regulation of fatty acid oxidation"/>
    <property type="evidence" value="ECO:0007669"/>
    <property type="project" value="UniProtKB-ARBA"/>
</dbReference>
<reference evidence="20 21" key="1">
    <citation type="submission" date="2020-02" db="EMBL/GenBank/DDBJ databases">
        <title>A chromosome-scale genome assembly of the black bullhead catfish (Ameiurus melas).</title>
        <authorList>
            <person name="Wen M."/>
            <person name="Zham M."/>
            <person name="Cabau C."/>
            <person name="Klopp C."/>
            <person name="Donnadieu C."/>
            <person name="Roques C."/>
            <person name="Bouchez O."/>
            <person name="Lampietro C."/>
            <person name="Jouanno E."/>
            <person name="Herpin A."/>
            <person name="Louis A."/>
            <person name="Berthelot C."/>
            <person name="Parey E."/>
            <person name="Roest-Crollius H."/>
            <person name="Braasch I."/>
            <person name="Postlethwait J."/>
            <person name="Robinson-Rechavi M."/>
            <person name="Echchiki A."/>
            <person name="Begum T."/>
            <person name="Montfort J."/>
            <person name="Schartl M."/>
            <person name="Bobe J."/>
            <person name="Guiguen Y."/>
        </authorList>
    </citation>
    <scope>NUCLEOTIDE SEQUENCE [LARGE SCALE GENOMIC DNA]</scope>
    <source>
        <strain evidence="20">M_S1</strain>
        <tissue evidence="20">Blood</tissue>
    </source>
</reference>
<dbReference type="GO" id="GO:0006633">
    <property type="term" value="P:fatty acid biosynthetic process"/>
    <property type="evidence" value="ECO:0007669"/>
    <property type="project" value="UniProtKB-KW"/>
</dbReference>
<dbReference type="GO" id="GO:2001294">
    <property type="term" value="P:malonyl-CoA catabolic process"/>
    <property type="evidence" value="ECO:0007669"/>
    <property type="project" value="TreeGrafter"/>
</dbReference>
<keyword evidence="5" id="KW-0444">Lipid biosynthesis</keyword>
<evidence type="ECO:0000313" key="20">
    <source>
        <dbReference type="EMBL" id="KAF4091654.1"/>
    </source>
</evidence>
<dbReference type="Pfam" id="PF17408">
    <property type="entry name" value="MCD_N"/>
    <property type="match status" value="1"/>
</dbReference>
<evidence type="ECO:0000256" key="4">
    <source>
        <dbReference type="ARBA" id="ARBA00022490"/>
    </source>
</evidence>
<dbReference type="GO" id="GO:0006085">
    <property type="term" value="P:acetyl-CoA biosynthetic process"/>
    <property type="evidence" value="ECO:0007669"/>
    <property type="project" value="TreeGrafter"/>
</dbReference>
<dbReference type="Gene3D" id="1.20.140.90">
    <property type="entry name" value="Malonyl-CoA decarboxylase, oligemerization domain"/>
    <property type="match status" value="1"/>
</dbReference>
<evidence type="ECO:0000256" key="13">
    <source>
        <dbReference type="ARBA" id="ARBA00023239"/>
    </source>
</evidence>
<comment type="pathway">
    <text evidence="15">Metabolic intermediate biosynthesis; acetyl-CoA biosynthesis; acetyl-CoA from malonyl-CoA: step 1/1.</text>
</comment>
<evidence type="ECO:0000256" key="8">
    <source>
        <dbReference type="ARBA" id="ARBA00022946"/>
    </source>
</evidence>
<dbReference type="AlphaFoldDB" id="A0A7J6B9B2"/>
<evidence type="ECO:0000256" key="7">
    <source>
        <dbReference type="ARBA" id="ARBA00022832"/>
    </source>
</evidence>
<evidence type="ECO:0000259" key="18">
    <source>
        <dbReference type="Pfam" id="PF05292"/>
    </source>
</evidence>
<dbReference type="InterPro" id="IPR038351">
    <property type="entry name" value="MCD_N_sf"/>
</dbReference>
<keyword evidence="21" id="KW-1185">Reference proteome</keyword>
<evidence type="ECO:0000256" key="16">
    <source>
        <dbReference type="ARBA" id="ARBA00067069"/>
    </source>
</evidence>
<dbReference type="InterPro" id="IPR035372">
    <property type="entry name" value="MCD_N"/>
</dbReference>
<evidence type="ECO:0000259" key="19">
    <source>
        <dbReference type="Pfam" id="PF17408"/>
    </source>
</evidence>
<evidence type="ECO:0000256" key="2">
    <source>
        <dbReference type="ARBA" id="ARBA00004275"/>
    </source>
</evidence>
<evidence type="ECO:0000256" key="3">
    <source>
        <dbReference type="ARBA" id="ARBA00004496"/>
    </source>
</evidence>
<dbReference type="PANTHER" id="PTHR28641">
    <property type="match status" value="1"/>
</dbReference>
<evidence type="ECO:0000256" key="11">
    <source>
        <dbReference type="ARBA" id="ARBA00023140"/>
    </source>
</evidence>
<evidence type="ECO:0000256" key="12">
    <source>
        <dbReference type="ARBA" id="ARBA00023160"/>
    </source>
</evidence>
<keyword evidence="11" id="KW-0576">Peroxisome</keyword>
<proteinExistence type="predicted"/>
<feature type="domain" description="Malonyl-CoA decarboxylase C-terminal" evidence="18">
    <location>
        <begin position="207"/>
        <end position="475"/>
    </location>
</feature>
<name>A0A7J6B9B2_AMEME</name>
<evidence type="ECO:0000256" key="5">
    <source>
        <dbReference type="ARBA" id="ARBA00022516"/>
    </source>
</evidence>
<keyword evidence="7" id="KW-0276">Fatty acid metabolism</keyword>
<dbReference type="PANTHER" id="PTHR28641:SF1">
    <property type="entry name" value="MALONYL-COA DECARBOXYLASE, MITOCHONDRIAL"/>
    <property type="match status" value="1"/>
</dbReference>
<feature type="domain" description="Malonyl-CoA decarboxylase N-terminal" evidence="19">
    <location>
        <begin position="113"/>
        <end position="204"/>
    </location>
</feature>